<dbReference type="RefSeq" id="WP_160906903.1">
    <property type="nucleotide sequence ID" value="NZ_WVHS01000002.1"/>
</dbReference>
<keyword evidence="3" id="KW-1185">Reference proteome</keyword>
<dbReference type="Pfam" id="PF11751">
    <property type="entry name" value="PorP_SprF"/>
    <property type="match status" value="1"/>
</dbReference>
<dbReference type="AlphaFoldDB" id="A0A7K1XYN2"/>
<protein>
    <submittedName>
        <fullName evidence="2">Type IX secretion system membrane protein PorP/SprF</fullName>
    </submittedName>
</protein>
<sequence>MKKWLPGMLLLCSATLTFAQQRPQYTQYIFNSYLLNPAITGIENYIDVKAGYRNQWSGLDGAPVTSYISIHAPLGKNFLWSSANSFGGQGDNPMNRSYVQNYAASEPHHGIGFHAVVDKAGPIRRTDVNGTYAYHIGVSNTVNVSLGVSAGFSRISLDLDKISLENAVDPAIVEDENNRVKPDMGAGIYVYGARYFVGLSAQQLLSRRINFTNDDTYTQGKQVPHFFGTAGYKFFLNEDIAAIPSVMVKYVSPAPTSVDVNMKVAFRDKFWLGGSYRKNDSFSALAGFNISYLFNLSYSYDFTTSDLRTVSNGSHEFVLGILLNNRYKVTCPQKTF</sequence>
<dbReference type="EMBL" id="WVHS01000002">
    <property type="protein sequence ID" value="MXV15938.1"/>
    <property type="molecule type" value="Genomic_DNA"/>
</dbReference>
<comment type="caution">
    <text evidence="2">The sequence shown here is derived from an EMBL/GenBank/DDBJ whole genome shotgun (WGS) entry which is preliminary data.</text>
</comment>
<dbReference type="Proteomes" id="UP000451233">
    <property type="component" value="Unassembled WGS sequence"/>
</dbReference>
<evidence type="ECO:0000256" key="1">
    <source>
        <dbReference type="SAM" id="SignalP"/>
    </source>
</evidence>
<reference evidence="2 3" key="1">
    <citation type="submission" date="2019-11" db="EMBL/GenBank/DDBJ databases">
        <title>Pedobacter sp. HMF7056 Genome sequencing and assembly.</title>
        <authorList>
            <person name="Kang H."/>
            <person name="Kim H."/>
            <person name="Joh K."/>
        </authorList>
    </citation>
    <scope>NUCLEOTIDE SEQUENCE [LARGE SCALE GENOMIC DNA]</scope>
    <source>
        <strain evidence="2 3">HMF7056</strain>
    </source>
</reference>
<accession>A0A7K1XYN2</accession>
<evidence type="ECO:0000313" key="3">
    <source>
        <dbReference type="Proteomes" id="UP000451233"/>
    </source>
</evidence>
<name>A0A7K1XYN2_9SPHI</name>
<proteinExistence type="predicted"/>
<organism evidence="2 3">
    <name type="scientific">Hufsiella ginkgonis</name>
    <dbReference type="NCBI Taxonomy" id="2695274"/>
    <lineage>
        <taxon>Bacteria</taxon>
        <taxon>Pseudomonadati</taxon>
        <taxon>Bacteroidota</taxon>
        <taxon>Sphingobacteriia</taxon>
        <taxon>Sphingobacteriales</taxon>
        <taxon>Sphingobacteriaceae</taxon>
        <taxon>Hufsiella</taxon>
    </lineage>
</organism>
<dbReference type="InterPro" id="IPR019861">
    <property type="entry name" value="PorP/SprF_Bacteroidetes"/>
</dbReference>
<dbReference type="NCBIfam" id="TIGR03519">
    <property type="entry name" value="T9SS_PorP_fam"/>
    <property type="match status" value="1"/>
</dbReference>
<feature type="signal peptide" evidence="1">
    <location>
        <begin position="1"/>
        <end position="19"/>
    </location>
</feature>
<feature type="chain" id="PRO_5029518403" evidence="1">
    <location>
        <begin position="20"/>
        <end position="336"/>
    </location>
</feature>
<evidence type="ECO:0000313" key="2">
    <source>
        <dbReference type="EMBL" id="MXV15938.1"/>
    </source>
</evidence>
<gene>
    <name evidence="2" type="ORF">GS398_11530</name>
</gene>
<keyword evidence="1" id="KW-0732">Signal</keyword>